<proteinExistence type="predicted"/>
<dbReference type="InterPro" id="IPR038728">
    <property type="entry name" value="YkvI-like"/>
</dbReference>
<feature type="transmembrane region" description="Helical" evidence="1">
    <location>
        <begin position="275"/>
        <end position="299"/>
    </location>
</feature>
<keyword evidence="1" id="KW-0472">Membrane</keyword>
<organism evidence="2 3">
    <name type="scientific">Flaviflexus ciconiae</name>
    <dbReference type="NCBI Taxonomy" id="2496867"/>
    <lineage>
        <taxon>Bacteria</taxon>
        <taxon>Bacillati</taxon>
        <taxon>Actinomycetota</taxon>
        <taxon>Actinomycetes</taxon>
        <taxon>Actinomycetales</taxon>
        <taxon>Actinomycetaceae</taxon>
        <taxon>Flaviflexus</taxon>
    </lineage>
</organism>
<dbReference type="EMBL" id="CP034593">
    <property type="protein sequence ID" value="AZQ76141.1"/>
    <property type="molecule type" value="Genomic_DNA"/>
</dbReference>
<dbReference type="OrthoDB" id="4424890at2"/>
<gene>
    <name evidence="2" type="ORF">EJ997_01150</name>
</gene>
<dbReference type="AlphaFoldDB" id="A0A3Q9G612"/>
<feature type="transmembrane region" description="Helical" evidence="1">
    <location>
        <begin position="311"/>
        <end position="330"/>
    </location>
</feature>
<evidence type="ECO:0000313" key="3">
    <source>
        <dbReference type="Proteomes" id="UP000280344"/>
    </source>
</evidence>
<dbReference type="RefSeq" id="WP_126702950.1">
    <property type="nucleotide sequence ID" value="NZ_CP034593.1"/>
</dbReference>
<dbReference type="PANTHER" id="PTHR37814">
    <property type="entry name" value="CONSERVED MEMBRANE PROTEIN"/>
    <property type="match status" value="1"/>
</dbReference>
<keyword evidence="3" id="KW-1185">Reference proteome</keyword>
<name>A0A3Q9G612_9ACTO</name>
<evidence type="ECO:0000256" key="1">
    <source>
        <dbReference type="SAM" id="Phobius"/>
    </source>
</evidence>
<feature type="transmembrane region" description="Helical" evidence="1">
    <location>
        <begin position="336"/>
        <end position="357"/>
    </location>
</feature>
<dbReference type="PANTHER" id="PTHR37814:SF1">
    <property type="entry name" value="MEMBRANE PROTEIN"/>
    <property type="match status" value="1"/>
</dbReference>
<feature type="transmembrane region" description="Helical" evidence="1">
    <location>
        <begin position="230"/>
        <end position="255"/>
    </location>
</feature>
<feature type="transmembrane region" description="Helical" evidence="1">
    <location>
        <begin position="151"/>
        <end position="174"/>
    </location>
</feature>
<feature type="transmembrane region" description="Helical" evidence="1">
    <location>
        <begin position="194"/>
        <end position="218"/>
    </location>
</feature>
<keyword evidence="1" id="KW-1133">Transmembrane helix</keyword>
<feature type="transmembrane region" description="Helical" evidence="1">
    <location>
        <begin position="55"/>
        <end position="76"/>
    </location>
</feature>
<feature type="transmembrane region" description="Helical" evidence="1">
    <location>
        <begin position="14"/>
        <end position="35"/>
    </location>
</feature>
<sequence>MDYARDAWRVQENVVRTAIGIAFAFVGVFIGAGFASGQEALQYFVAFGLDGIWGGLLTVASLTFAGLVMLALGSYFRAGEHSVVFTKITHPAVARFLDVAIMVTLFATGMVMIAGAGSNLEQQFGWLTWAGSVLMVILVCLTGLHDVDRVTVVIGAATPVIVICIVAACVYSIINAPGTLAELEPQTELVATTLPNWWVASINYVGLGLMVGVSVAIVMGGANHWLKASAIGGATGGLIAGLLMLLAIVAIFFAIGDVWDAELPILELVNRISPVFGYVMAIIVFAMIYNTAIAMFYAFAKRATANKPKQFWPVLVASSLVSFAVSFVGFSELVGYVYPAIGYVGMALLVILGVAWVKGRTKVREEIERRGRIRSLIRRKLDPAKRFTKRHEAQLSDEISASPVDDRHLQNDAHEFVHRELVADDSVDYPVAESVDEPVAVVER</sequence>
<accession>A0A3Q9G612</accession>
<feature type="transmembrane region" description="Helical" evidence="1">
    <location>
        <begin position="96"/>
        <end position="118"/>
    </location>
</feature>
<keyword evidence="1" id="KW-0812">Transmembrane</keyword>
<feature type="transmembrane region" description="Helical" evidence="1">
    <location>
        <begin position="124"/>
        <end position="144"/>
    </location>
</feature>
<evidence type="ECO:0000313" key="2">
    <source>
        <dbReference type="EMBL" id="AZQ76141.1"/>
    </source>
</evidence>
<reference evidence="2 3" key="1">
    <citation type="submission" date="2018-12" db="EMBL/GenBank/DDBJ databases">
        <title>Complete genome sequence of Flaviflexus sp. H23T48.</title>
        <authorList>
            <person name="Bae J.-W."/>
            <person name="Lee J.-Y."/>
        </authorList>
    </citation>
    <scope>NUCLEOTIDE SEQUENCE [LARGE SCALE GENOMIC DNA]</scope>
    <source>
        <strain evidence="2 3">H23T48</strain>
    </source>
</reference>
<protein>
    <recommendedName>
        <fullName evidence="4">Membrane protein YkvI</fullName>
    </recommendedName>
</protein>
<dbReference type="KEGG" id="flh:EJ997_01150"/>
<dbReference type="Proteomes" id="UP000280344">
    <property type="component" value="Chromosome"/>
</dbReference>
<evidence type="ECO:0008006" key="4">
    <source>
        <dbReference type="Google" id="ProtNLM"/>
    </source>
</evidence>